<name>A0A699XF08_TANCI</name>
<evidence type="ECO:0000256" key="1">
    <source>
        <dbReference type="SAM" id="MobiDB-lite"/>
    </source>
</evidence>
<evidence type="ECO:0000313" key="2">
    <source>
        <dbReference type="EMBL" id="GFD57753.1"/>
    </source>
</evidence>
<reference evidence="2" key="1">
    <citation type="journal article" date="2019" name="Sci. Rep.">
        <title>Draft genome of Tanacetum cinerariifolium, the natural source of mosquito coil.</title>
        <authorList>
            <person name="Yamashiro T."/>
            <person name="Shiraishi A."/>
            <person name="Satake H."/>
            <person name="Nakayama K."/>
        </authorList>
    </citation>
    <scope>NUCLEOTIDE SEQUENCE</scope>
</reference>
<proteinExistence type="predicted"/>
<dbReference type="AlphaFoldDB" id="A0A699XF08"/>
<dbReference type="EMBL" id="BKCJ011844569">
    <property type="protein sequence ID" value="GFD57753.1"/>
    <property type="molecule type" value="Genomic_DNA"/>
</dbReference>
<sequence length="83" mass="9452">RGAIEEQLSSRRQHLKRSMLPLNQTGLIPLYFSCRRQRSEAPPIAGLRRTNSALSRSQFVRVVESQKSKSPRGTDPMGFLSWP</sequence>
<feature type="region of interest" description="Disordered" evidence="1">
    <location>
        <begin position="62"/>
        <end position="83"/>
    </location>
</feature>
<gene>
    <name evidence="2" type="ORF">Tci_929722</name>
</gene>
<protein>
    <submittedName>
        <fullName evidence="2">Uncharacterized protein</fullName>
    </submittedName>
</protein>
<accession>A0A699XF08</accession>
<comment type="caution">
    <text evidence="2">The sequence shown here is derived from an EMBL/GenBank/DDBJ whole genome shotgun (WGS) entry which is preliminary data.</text>
</comment>
<organism evidence="2">
    <name type="scientific">Tanacetum cinerariifolium</name>
    <name type="common">Dalmatian daisy</name>
    <name type="synonym">Chrysanthemum cinerariifolium</name>
    <dbReference type="NCBI Taxonomy" id="118510"/>
    <lineage>
        <taxon>Eukaryota</taxon>
        <taxon>Viridiplantae</taxon>
        <taxon>Streptophyta</taxon>
        <taxon>Embryophyta</taxon>
        <taxon>Tracheophyta</taxon>
        <taxon>Spermatophyta</taxon>
        <taxon>Magnoliopsida</taxon>
        <taxon>eudicotyledons</taxon>
        <taxon>Gunneridae</taxon>
        <taxon>Pentapetalae</taxon>
        <taxon>asterids</taxon>
        <taxon>campanulids</taxon>
        <taxon>Asterales</taxon>
        <taxon>Asteraceae</taxon>
        <taxon>Asteroideae</taxon>
        <taxon>Anthemideae</taxon>
        <taxon>Anthemidinae</taxon>
        <taxon>Tanacetum</taxon>
    </lineage>
</organism>
<feature type="non-terminal residue" evidence="2">
    <location>
        <position position="1"/>
    </location>
</feature>